<dbReference type="PANTHER" id="PTHR34977:SF1">
    <property type="entry name" value="UPF0337 PROTEIN YJBJ"/>
    <property type="match status" value="1"/>
</dbReference>
<dbReference type="InterPro" id="IPR026042">
    <property type="entry name" value="YjbJ"/>
</dbReference>
<keyword evidence="4" id="KW-1185">Reference proteome</keyword>
<evidence type="ECO:0000256" key="1">
    <source>
        <dbReference type="ARBA" id="ARBA00009129"/>
    </source>
</evidence>
<comment type="similarity">
    <text evidence="1">Belongs to the UPF0337 (CsbD) family.</text>
</comment>
<reference evidence="3 4" key="1">
    <citation type="submission" date="2024-07" db="EMBL/GenBank/DDBJ databases">
        <authorList>
            <person name="Kang M."/>
        </authorList>
    </citation>
    <scope>NUCLEOTIDE SEQUENCE [LARGE SCALE GENOMIC DNA]</scope>
    <source>
        <strain evidence="3 4">DFM31</strain>
    </source>
</reference>
<dbReference type="InterPro" id="IPR036629">
    <property type="entry name" value="YjbJ_sf"/>
</dbReference>
<gene>
    <name evidence="3" type="ORF">AB0T83_10420</name>
</gene>
<accession>A0ABV3L826</accession>
<feature type="domain" description="CsbD-like" evidence="2">
    <location>
        <begin position="4"/>
        <end position="56"/>
    </location>
</feature>
<dbReference type="EMBL" id="JBFBVU010000011">
    <property type="protein sequence ID" value="MEV8467192.1"/>
    <property type="molecule type" value="Genomic_DNA"/>
</dbReference>
<dbReference type="InterPro" id="IPR008462">
    <property type="entry name" value="CsbD"/>
</dbReference>
<sequence>MNWDEIEGKWMQFKGSAREKWGKLSDQELEEAKGNREKLLGLIQENYGHTREEAEKAIDGWLKSI</sequence>
<evidence type="ECO:0000313" key="3">
    <source>
        <dbReference type="EMBL" id="MEV8467192.1"/>
    </source>
</evidence>
<evidence type="ECO:0000313" key="4">
    <source>
        <dbReference type="Proteomes" id="UP001553161"/>
    </source>
</evidence>
<dbReference type="PANTHER" id="PTHR34977">
    <property type="entry name" value="UPF0337 PROTEIN YJBJ"/>
    <property type="match status" value="1"/>
</dbReference>
<dbReference type="Gene3D" id="1.10.1470.10">
    <property type="entry name" value="YjbJ"/>
    <property type="match status" value="1"/>
</dbReference>
<dbReference type="PIRSF" id="PIRSF039008">
    <property type="entry name" value="YjbJ"/>
    <property type="match status" value="1"/>
</dbReference>
<name>A0ABV3L826_9RHOB</name>
<dbReference type="RefSeq" id="WP_366192971.1">
    <property type="nucleotide sequence ID" value="NZ_JBFBVU010000011.1"/>
</dbReference>
<protein>
    <submittedName>
        <fullName evidence="3">CsbD family protein</fullName>
    </submittedName>
</protein>
<comment type="caution">
    <text evidence="3">The sequence shown here is derived from an EMBL/GenBank/DDBJ whole genome shotgun (WGS) entry which is preliminary data.</text>
</comment>
<dbReference type="Proteomes" id="UP001553161">
    <property type="component" value="Unassembled WGS sequence"/>
</dbReference>
<dbReference type="SUPFAM" id="SSF69047">
    <property type="entry name" value="Hypothetical protein YjbJ"/>
    <property type="match status" value="1"/>
</dbReference>
<organism evidence="3 4">
    <name type="scientific">Meridianimarinicoccus marinus</name>
    <dbReference type="NCBI Taxonomy" id="3231483"/>
    <lineage>
        <taxon>Bacteria</taxon>
        <taxon>Pseudomonadati</taxon>
        <taxon>Pseudomonadota</taxon>
        <taxon>Alphaproteobacteria</taxon>
        <taxon>Rhodobacterales</taxon>
        <taxon>Paracoccaceae</taxon>
        <taxon>Meridianimarinicoccus</taxon>
    </lineage>
</organism>
<dbReference type="InterPro" id="IPR050423">
    <property type="entry name" value="UPF0337_stress_rsp"/>
</dbReference>
<evidence type="ECO:0000259" key="2">
    <source>
        <dbReference type="Pfam" id="PF05532"/>
    </source>
</evidence>
<proteinExistence type="inferred from homology"/>
<dbReference type="Pfam" id="PF05532">
    <property type="entry name" value="CsbD"/>
    <property type="match status" value="1"/>
</dbReference>